<evidence type="ECO:0000256" key="1">
    <source>
        <dbReference type="SAM" id="MobiDB-lite"/>
    </source>
</evidence>
<dbReference type="Proteomes" id="UP000499080">
    <property type="component" value="Unassembled WGS sequence"/>
</dbReference>
<feature type="compositionally biased region" description="Basic and acidic residues" evidence="1">
    <location>
        <begin position="29"/>
        <end position="47"/>
    </location>
</feature>
<name>A0A4Y2PN51_ARAVE</name>
<proteinExistence type="predicted"/>
<gene>
    <name evidence="2" type="ORF">AVEN_147672_1</name>
</gene>
<feature type="region of interest" description="Disordered" evidence="1">
    <location>
        <begin position="1"/>
        <end position="47"/>
    </location>
</feature>
<sequence length="47" mass="5327">MSPRPRKHGSTEKLNDSAPAIQNLTFIPSEKETSPFRISRSAERRVC</sequence>
<reference evidence="2 3" key="1">
    <citation type="journal article" date="2019" name="Sci. Rep.">
        <title>Orb-weaving spider Araneus ventricosus genome elucidates the spidroin gene catalogue.</title>
        <authorList>
            <person name="Kono N."/>
            <person name="Nakamura H."/>
            <person name="Ohtoshi R."/>
            <person name="Moran D.A.P."/>
            <person name="Shinohara A."/>
            <person name="Yoshida Y."/>
            <person name="Fujiwara M."/>
            <person name="Mori M."/>
            <person name="Tomita M."/>
            <person name="Arakawa K."/>
        </authorList>
    </citation>
    <scope>NUCLEOTIDE SEQUENCE [LARGE SCALE GENOMIC DNA]</scope>
</reference>
<feature type="non-terminal residue" evidence="2">
    <location>
        <position position="47"/>
    </location>
</feature>
<comment type="caution">
    <text evidence="2">The sequence shown here is derived from an EMBL/GenBank/DDBJ whole genome shotgun (WGS) entry which is preliminary data.</text>
</comment>
<dbReference type="EMBL" id="BGPR01134064">
    <property type="protein sequence ID" value="GBN52611.1"/>
    <property type="molecule type" value="Genomic_DNA"/>
</dbReference>
<organism evidence="2 3">
    <name type="scientific">Araneus ventricosus</name>
    <name type="common">Orbweaver spider</name>
    <name type="synonym">Epeira ventricosa</name>
    <dbReference type="NCBI Taxonomy" id="182803"/>
    <lineage>
        <taxon>Eukaryota</taxon>
        <taxon>Metazoa</taxon>
        <taxon>Ecdysozoa</taxon>
        <taxon>Arthropoda</taxon>
        <taxon>Chelicerata</taxon>
        <taxon>Arachnida</taxon>
        <taxon>Araneae</taxon>
        <taxon>Araneomorphae</taxon>
        <taxon>Entelegynae</taxon>
        <taxon>Araneoidea</taxon>
        <taxon>Araneidae</taxon>
        <taxon>Araneus</taxon>
    </lineage>
</organism>
<dbReference type="AlphaFoldDB" id="A0A4Y2PN51"/>
<evidence type="ECO:0000313" key="3">
    <source>
        <dbReference type="Proteomes" id="UP000499080"/>
    </source>
</evidence>
<evidence type="ECO:0000313" key="2">
    <source>
        <dbReference type="EMBL" id="GBN52611.1"/>
    </source>
</evidence>
<keyword evidence="3" id="KW-1185">Reference proteome</keyword>
<accession>A0A4Y2PN51</accession>
<protein>
    <submittedName>
        <fullName evidence="2">Uncharacterized protein</fullName>
    </submittedName>
</protein>